<keyword evidence="3 7" id="KW-0694">RNA-binding</keyword>
<dbReference type="EMBL" id="PCWM01000003">
    <property type="protein sequence ID" value="PIR03477.1"/>
    <property type="molecule type" value="Genomic_DNA"/>
</dbReference>
<evidence type="ECO:0000256" key="5">
    <source>
        <dbReference type="ARBA" id="ARBA00023274"/>
    </source>
</evidence>
<dbReference type="PROSITE" id="PS50889">
    <property type="entry name" value="S4"/>
    <property type="match status" value="1"/>
</dbReference>
<feature type="domain" description="RNA-binding S4" evidence="9">
    <location>
        <begin position="95"/>
        <end position="152"/>
    </location>
</feature>
<comment type="subunit">
    <text evidence="7">Part of the 30S ribosomal subunit. Contacts protein S5. The interaction surface between S4 and S5 is involved in control of translational fidelity.</text>
</comment>
<dbReference type="SMART" id="SM01390">
    <property type="entry name" value="Ribosomal_S4"/>
    <property type="match status" value="1"/>
</dbReference>
<dbReference type="Gene3D" id="1.10.1050.10">
    <property type="entry name" value="Ribosomal Protein S4 Delta 41, Chain A, domain 1"/>
    <property type="match status" value="1"/>
</dbReference>
<dbReference type="PANTHER" id="PTHR11831">
    <property type="entry name" value="30S 40S RIBOSOMAL PROTEIN"/>
    <property type="match status" value="1"/>
</dbReference>
<comment type="caution">
    <text evidence="11">The sequence shown here is derived from an EMBL/GenBank/DDBJ whole genome shotgun (WGS) entry which is preliminary data.</text>
</comment>
<dbReference type="GO" id="GO:0003735">
    <property type="term" value="F:structural constituent of ribosome"/>
    <property type="evidence" value="ECO:0007669"/>
    <property type="project" value="InterPro"/>
</dbReference>
<evidence type="ECO:0000256" key="6">
    <source>
        <dbReference type="ARBA" id="ARBA00035254"/>
    </source>
</evidence>
<feature type="domain" description="Small ribosomal subunit protein uS4 N-terminal" evidence="10">
    <location>
        <begin position="3"/>
        <end position="94"/>
    </location>
</feature>
<keyword evidence="4 7" id="KW-0689">Ribosomal protein</keyword>
<dbReference type="InterPro" id="IPR036986">
    <property type="entry name" value="S4_RNA-bd_sf"/>
</dbReference>
<reference evidence="11 12" key="1">
    <citation type="submission" date="2017-09" db="EMBL/GenBank/DDBJ databases">
        <title>Depth-based differentiation of microbial function through sediment-hosted aquifers and enrichment of novel symbionts in the deep terrestrial subsurface.</title>
        <authorList>
            <person name="Probst A.J."/>
            <person name="Ladd B."/>
            <person name="Jarett J.K."/>
            <person name="Geller-Mcgrath D.E."/>
            <person name="Sieber C.M."/>
            <person name="Emerson J.B."/>
            <person name="Anantharaman K."/>
            <person name="Thomas B.C."/>
            <person name="Malmstrom R."/>
            <person name="Stieglmeier M."/>
            <person name="Klingl A."/>
            <person name="Woyke T."/>
            <person name="Ryan C.M."/>
            <person name="Banfield J.F."/>
        </authorList>
    </citation>
    <scope>NUCLEOTIDE SEQUENCE [LARGE SCALE GENOMIC DNA]</scope>
    <source>
        <strain evidence="11">CG11_big_fil_rev_8_21_14_0_20_43_7</strain>
    </source>
</reference>
<comment type="similarity">
    <text evidence="1 7 8">Belongs to the universal ribosomal protein uS4 family.</text>
</comment>
<evidence type="ECO:0000256" key="7">
    <source>
        <dbReference type="HAMAP-Rule" id="MF_01306"/>
    </source>
</evidence>
<dbReference type="GO" id="GO:0015935">
    <property type="term" value="C:small ribosomal subunit"/>
    <property type="evidence" value="ECO:0007669"/>
    <property type="project" value="InterPro"/>
</dbReference>
<dbReference type="Pfam" id="PF00163">
    <property type="entry name" value="Ribosomal_S4"/>
    <property type="match status" value="1"/>
</dbReference>
<gene>
    <name evidence="7" type="primary">rpsD</name>
    <name evidence="11" type="ORF">COV60_00140</name>
</gene>
<dbReference type="AlphaFoldDB" id="A0A2H0N3J2"/>
<dbReference type="InterPro" id="IPR001912">
    <property type="entry name" value="Ribosomal_uS4_N"/>
</dbReference>
<dbReference type="InterPro" id="IPR002942">
    <property type="entry name" value="S4_RNA-bd"/>
</dbReference>
<dbReference type="SMART" id="SM00363">
    <property type="entry name" value="S4"/>
    <property type="match status" value="1"/>
</dbReference>
<comment type="function">
    <text evidence="7">One of the primary rRNA binding proteins, it binds directly to 16S rRNA where it nucleates assembly of the body of the 30S subunit.</text>
</comment>
<evidence type="ECO:0000256" key="8">
    <source>
        <dbReference type="RuleBase" id="RU003699"/>
    </source>
</evidence>
<dbReference type="GO" id="GO:0006412">
    <property type="term" value="P:translation"/>
    <property type="evidence" value="ECO:0007669"/>
    <property type="project" value="UniProtKB-UniRule"/>
</dbReference>
<dbReference type="HAMAP" id="MF_01306_B">
    <property type="entry name" value="Ribosomal_uS4_B"/>
    <property type="match status" value="1"/>
</dbReference>
<dbReference type="GO" id="GO:0042274">
    <property type="term" value="P:ribosomal small subunit biogenesis"/>
    <property type="evidence" value="ECO:0007669"/>
    <property type="project" value="TreeGrafter"/>
</dbReference>
<keyword evidence="2 7" id="KW-0699">rRNA-binding</keyword>
<dbReference type="Proteomes" id="UP000229782">
    <property type="component" value="Unassembled WGS sequence"/>
</dbReference>
<name>A0A2H0N3J2_9BACT</name>
<dbReference type="PANTHER" id="PTHR11831:SF4">
    <property type="entry name" value="SMALL RIBOSOMAL SUBUNIT PROTEIN US4M"/>
    <property type="match status" value="1"/>
</dbReference>
<dbReference type="InterPro" id="IPR018079">
    <property type="entry name" value="Ribosomal_uS4_CS"/>
</dbReference>
<dbReference type="CDD" id="cd00165">
    <property type="entry name" value="S4"/>
    <property type="match status" value="1"/>
</dbReference>
<organism evidence="11 12">
    <name type="scientific">Candidatus Magasanikbacteria bacterium CG11_big_fil_rev_8_21_14_0_20_43_7</name>
    <dbReference type="NCBI Taxonomy" id="1974654"/>
    <lineage>
        <taxon>Bacteria</taxon>
        <taxon>Candidatus Magasanikiibacteriota</taxon>
    </lineage>
</organism>
<evidence type="ECO:0000256" key="2">
    <source>
        <dbReference type="ARBA" id="ARBA00022730"/>
    </source>
</evidence>
<evidence type="ECO:0000313" key="12">
    <source>
        <dbReference type="Proteomes" id="UP000229782"/>
    </source>
</evidence>
<dbReference type="NCBIfam" id="NF003717">
    <property type="entry name" value="PRK05327.1"/>
    <property type="match status" value="1"/>
</dbReference>
<protein>
    <recommendedName>
        <fullName evidence="6 7">Small ribosomal subunit protein uS4</fullName>
    </recommendedName>
</protein>
<comment type="function">
    <text evidence="7">With S5 and S12 plays an important role in translational accuracy.</text>
</comment>
<evidence type="ECO:0000256" key="1">
    <source>
        <dbReference type="ARBA" id="ARBA00007465"/>
    </source>
</evidence>
<dbReference type="GO" id="GO:0019843">
    <property type="term" value="F:rRNA binding"/>
    <property type="evidence" value="ECO:0007669"/>
    <property type="project" value="UniProtKB-UniRule"/>
</dbReference>
<evidence type="ECO:0000256" key="3">
    <source>
        <dbReference type="ARBA" id="ARBA00022884"/>
    </source>
</evidence>
<dbReference type="Gene3D" id="3.10.290.10">
    <property type="entry name" value="RNA-binding S4 domain"/>
    <property type="match status" value="1"/>
</dbReference>
<dbReference type="NCBIfam" id="TIGR01017">
    <property type="entry name" value="rpsD_bact"/>
    <property type="match status" value="1"/>
</dbReference>
<dbReference type="PROSITE" id="PS00632">
    <property type="entry name" value="RIBOSOMAL_S4"/>
    <property type="match status" value="1"/>
</dbReference>
<dbReference type="Pfam" id="PF01479">
    <property type="entry name" value="S4"/>
    <property type="match status" value="1"/>
</dbReference>
<dbReference type="SUPFAM" id="SSF55174">
    <property type="entry name" value="Alpha-L RNA-binding motif"/>
    <property type="match status" value="1"/>
</dbReference>
<accession>A0A2H0N3J2</accession>
<evidence type="ECO:0000259" key="9">
    <source>
        <dbReference type="SMART" id="SM00363"/>
    </source>
</evidence>
<dbReference type="FunFam" id="3.10.290.10:FF:000001">
    <property type="entry name" value="30S ribosomal protein S4"/>
    <property type="match status" value="1"/>
</dbReference>
<sequence length="206" mass="23386">MGRYIGPKNKIARRFGVNLGLKTNVAKVAKRLNQRPGQHGAKHKRSLSSFGKQLEEKQKAKFVYGLRERQFRAYVEEANRQEGDSGVNLNNLLEGRLDNVVYRMGYASTRAQARQLVNHGMFTVNAKKLDIPSYSTKVGDVIAVNPIKKNKKYFDIVAEQLANKVQPSWLSLDPPTLTGTVLGRPTKDEFEQVFDVKLIIEYYSTR</sequence>
<evidence type="ECO:0000256" key="4">
    <source>
        <dbReference type="ARBA" id="ARBA00022980"/>
    </source>
</evidence>
<keyword evidence="5 7" id="KW-0687">Ribonucleoprotein</keyword>
<dbReference type="InterPro" id="IPR022801">
    <property type="entry name" value="Ribosomal_uS4"/>
</dbReference>
<dbReference type="InterPro" id="IPR005709">
    <property type="entry name" value="Ribosomal_uS4_bac-type"/>
</dbReference>
<evidence type="ECO:0000259" key="10">
    <source>
        <dbReference type="SMART" id="SM01390"/>
    </source>
</evidence>
<evidence type="ECO:0000313" key="11">
    <source>
        <dbReference type="EMBL" id="PIR03477.1"/>
    </source>
</evidence>
<proteinExistence type="inferred from homology"/>